<evidence type="ECO:0000256" key="2">
    <source>
        <dbReference type="SAM" id="SignalP"/>
    </source>
</evidence>
<evidence type="ECO:0000313" key="4">
    <source>
        <dbReference type="Proteomes" id="UP001152799"/>
    </source>
</evidence>
<feature type="region of interest" description="Disordered" evidence="1">
    <location>
        <begin position="217"/>
        <end position="236"/>
    </location>
</feature>
<keyword evidence="2" id="KW-0732">Signal</keyword>
<feature type="compositionally biased region" description="Polar residues" evidence="1">
    <location>
        <begin position="361"/>
        <end position="372"/>
    </location>
</feature>
<reference evidence="3" key="1">
    <citation type="submission" date="2022-01" db="EMBL/GenBank/DDBJ databases">
        <authorList>
            <person name="King R."/>
        </authorList>
    </citation>
    <scope>NUCLEOTIDE SEQUENCE</scope>
</reference>
<dbReference type="EMBL" id="OU892283">
    <property type="protein sequence ID" value="CAG9771775.1"/>
    <property type="molecule type" value="Genomic_DNA"/>
</dbReference>
<feature type="signal peptide" evidence="2">
    <location>
        <begin position="1"/>
        <end position="18"/>
    </location>
</feature>
<feature type="region of interest" description="Disordered" evidence="1">
    <location>
        <begin position="348"/>
        <end position="372"/>
    </location>
</feature>
<dbReference type="Proteomes" id="UP001152799">
    <property type="component" value="Chromosome 7"/>
</dbReference>
<dbReference type="AlphaFoldDB" id="A0A9N9MYP0"/>
<organism evidence="3 4">
    <name type="scientific">Ceutorhynchus assimilis</name>
    <name type="common">cabbage seed weevil</name>
    <dbReference type="NCBI Taxonomy" id="467358"/>
    <lineage>
        <taxon>Eukaryota</taxon>
        <taxon>Metazoa</taxon>
        <taxon>Ecdysozoa</taxon>
        <taxon>Arthropoda</taxon>
        <taxon>Hexapoda</taxon>
        <taxon>Insecta</taxon>
        <taxon>Pterygota</taxon>
        <taxon>Neoptera</taxon>
        <taxon>Endopterygota</taxon>
        <taxon>Coleoptera</taxon>
        <taxon>Polyphaga</taxon>
        <taxon>Cucujiformia</taxon>
        <taxon>Curculionidae</taxon>
        <taxon>Ceutorhynchinae</taxon>
        <taxon>Ceutorhynchus</taxon>
    </lineage>
</organism>
<sequence>MLLKYTVIFLVIVVAVKSATIQERNIPVEIRYERLEHDITGNLREKVQLSEEELKENQLRLQKFEEAKIAVSKAEETKDHSHLIQNLNEKVQLSPEDLLQSSKHIPIQHTLDQETENLEKLGDSSSTNKISLIDKAQDLIENGLKTLKANFVPTENQVAPPKELWEKLEKDVKDFFTEERNKFGSRQNQGANQQNIFQNFANGFQQMTNNFVQQFQGLNQNGQNGTSGDEGTAQQQGPIQGFIGYFTGGVQNIVSNIQNLGQNGQQTSGNSTVLGDSGTNQGQPGNIIGNFVNGVQQFFQGPQQGINQIFSSNNTQGDTGTGQPGSTQQGFFAGAINQFNSVVSNIIPTTAKPGTQGDEGTASTGGTQNGPIQQVIQSFGNIGNAFNQFIQGGQQNKPPGSEDENANPAPPQNQNFIQSIGQNIGNAFQTIQNQFRPPSPSNLTAIAGSSDGANAIVGQAVNAGTQIQQVAGEVAGNNPIQNLIPGSSPSESGAKKPVETATPQPASPAAEPVSLEAVPVKVEAVPDKKEVMTATE</sequence>
<gene>
    <name evidence="3" type="ORF">CEUTPL_LOCUS12200</name>
</gene>
<accession>A0A9N9MYP0</accession>
<feature type="compositionally biased region" description="Polar residues" evidence="1">
    <location>
        <begin position="226"/>
        <end position="236"/>
    </location>
</feature>
<feature type="region of interest" description="Disordered" evidence="1">
    <location>
        <begin position="390"/>
        <end position="415"/>
    </location>
</feature>
<name>A0A9N9MYP0_9CUCU</name>
<keyword evidence="4" id="KW-1185">Reference proteome</keyword>
<protein>
    <submittedName>
        <fullName evidence="3">Uncharacterized protein</fullName>
    </submittedName>
</protein>
<feature type="chain" id="PRO_5040450800" evidence="2">
    <location>
        <begin position="19"/>
        <end position="536"/>
    </location>
</feature>
<feature type="region of interest" description="Disordered" evidence="1">
    <location>
        <begin position="310"/>
        <end position="330"/>
    </location>
</feature>
<feature type="region of interest" description="Disordered" evidence="1">
    <location>
        <begin position="484"/>
        <end position="517"/>
    </location>
</feature>
<dbReference type="OrthoDB" id="6744912at2759"/>
<evidence type="ECO:0000313" key="3">
    <source>
        <dbReference type="EMBL" id="CAG9771775.1"/>
    </source>
</evidence>
<proteinExistence type="predicted"/>
<evidence type="ECO:0000256" key="1">
    <source>
        <dbReference type="SAM" id="MobiDB-lite"/>
    </source>
</evidence>